<sequence length="126" mass="13844">MILSALLLYCQSSRFLDMVSCPLIDDAWLQYLEKWLSFTTGNICDNIKPLKHLKTLWIDGARVSDSSLLTLTSSCRALPELGVSRCVGVTDGGMGLARNCSNLKALNLACSHLCCCSVLSERGWLE</sequence>
<dbReference type="SUPFAM" id="SSF52047">
    <property type="entry name" value="RNI-like"/>
    <property type="match status" value="1"/>
</dbReference>
<dbReference type="Gene3D" id="3.80.10.10">
    <property type="entry name" value="Ribonuclease Inhibitor"/>
    <property type="match status" value="1"/>
</dbReference>
<dbReference type="EMBL" id="HG994369">
    <property type="protein sequence ID" value="CAF1924697.1"/>
    <property type="molecule type" value="Genomic_DNA"/>
</dbReference>
<reference evidence="2" key="1">
    <citation type="submission" date="2021-01" db="EMBL/GenBank/DDBJ databases">
        <authorList>
            <consortium name="Genoscope - CEA"/>
            <person name="William W."/>
        </authorList>
    </citation>
    <scope>NUCLEOTIDE SEQUENCE</scope>
</reference>
<feature type="signal peptide" evidence="1">
    <location>
        <begin position="1"/>
        <end position="15"/>
    </location>
</feature>
<dbReference type="InterPro" id="IPR032675">
    <property type="entry name" value="LRR_dom_sf"/>
</dbReference>
<evidence type="ECO:0000256" key="1">
    <source>
        <dbReference type="SAM" id="SignalP"/>
    </source>
</evidence>
<protein>
    <submittedName>
        <fullName evidence="2">(rape) hypothetical protein</fullName>
    </submittedName>
</protein>
<evidence type="ECO:0000313" key="2">
    <source>
        <dbReference type="EMBL" id="CAF1924697.1"/>
    </source>
</evidence>
<feature type="chain" id="PRO_5032719027" evidence="1">
    <location>
        <begin position="16"/>
        <end position="126"/>
    </location>
</feature>
<dbReference type="AlphaFoldDB" id="A0A816KTL9"/>
<keyword evidence="1" id="KW-0732">Signal</keyword>
<dbReference type="Proteomes" id="UP001295469">
    <property type="component" value="Chromosome C05"/>
</dbReference>
<gene>
    <name evidence="2" type="ORF">DARMORV10_C05P08630.1</name>
</gene>
<organism evidence="2">
    <name type="scientific">Brassica napus</name>
    <name type="common">Rape</name>
    <dbReference type="NCBI Taxonomy" id="3708"/>
    <lineage>
        <taxon>Eukaryota</taxon>
        <taxon>Viridiplantae</taxon>
        <taxon>Streptophyta</taxon>
        <taxon>Embryophyta</taxon>
        <taxon>Tracheophyta</taxon>
        <taxon>Spermatophyta</taxon>
        <taxon>Magnoliopsida</taxon>
        <taxon>eudicotyledons</taxon>
        <taxon>Gunneridae</taxon>
        <taxon>Pentapetalae</taxon>
        <taxon>rosids</taxon>
        <taxon>malvids</taxon>
        <taxon>Brassicales</taxon>
        <taxon>Brassicaceae</taxon>
        <taxon>Brassiceae</taxon>
        <taxon>Brassica</taxon>
    </lineage>
</organism>
<name>A0A816KTL9_BRANA</name>
<proteinExistence type="predicted"/>
<accession>A0A816KTL9</accession>